<dbReference type="GO" id="GO:0008270">
    <property type="term" value="F:zinc ion binding"/>
    <property type="evidence" value="ECO:0007669"/>
    <property type="project" value="UniProtKB-KW"/>
</dbReference>
<keyword evidence="8" id="KW-1185">Reference proteome</keyword>
<dbReference type="GO" id="GO:0046983">
    <property type="term" value="F:protein dimerization activity"/>
    <property type="evidence" value="ECO:0007669"/>
    <property type="project" value="InterPro"/>
</dbReference>
<feature type="domain" description="HAT C-terminal dimerisation" evidence="6">
    <location>
        <begin position="28"/>
        <end position="108"/>
    </location>
</feature>
<proteinExistence type="predicted"/>
<dbReference type="PANTHER" id="PTHR46481:SF10">
    <property type="entry name" value="ZINC FINGER BED DOMAIN-CONTAINING PROTEIN 39"/>
    <property type="match status" value="1"/>
</dbReference>
<evidence type="ECO:0000256" key="4">
    <source>
        <dbReference type="ARBA" id="ARBA00022833"/>
    </source>
</evidence>
<sequence>MKYDSKKTGSSSLQRHLDRGFTNAAAAVEHYASHNHLMHNERDLLGWWREHNLTYPKLATIARGILSIPVSSSNSEWNFSVAGRTIDKRRTALKPSTVNAILFLHNNLK</sequence>
<dbReference type="Proteomes" id="UP001152622">
    <property type="component" value="Chromosome 11"/>
</dbReference>
<keyword evidence="3" id="KW-0863">Zinc-finger</keyword>
<dbReference type="AlphaFoldDB" id="A0A9Q1INX4"/>
<dbReference type="InterPro" id="IPR052035">
    <property type="entry name" value="ZnF_BED_domain_contain"/>
</dbReference>
<evidence type="ECO:0000313" key="8">
    <source>
        <dbReference type="Proteomes" id="UP001152622"/>
    </source>
</evidence>
<evidence type="ECO:0000313" key="7">
    <source>
        <dbReference type="EMBL" id="KAJ8346645.1"/>
    </source>
</evidence>
<comment type="subcellular location">
    <subcellularLocation>
        <location evidence="1">Nucleus</location>
    </subcellularLocation>
</comment>
<keyword evidence="2" id="KW-0479">Metal-binding</keyword>
<accession>A0A9Q1INX4</accession>
<dbReference type="GO" id="GO:0005634">
    <property type="term" value="C:nucleus"/>
    <property type="evidence" value="ECO:0007669"/>
    <property type="project" value="UniProtKB-SubCell"/>
</dbReference>
<evidence type="ECO:0000259" key="6">
    <source>
        <dbReference type="Pfam" id="PF05699"/>
    </source>
</evidence>
<reference evidence="7" key="1">
    <citation type="journal article" date="2023" name="Science">
        <title>Genome structures resolve the early diversification of teleost fishes.</title>
        <authorList>
            <person name="Parey E."/>
            <person name="Louis A."/>
            <person name="Montfort J."/>
            <person name="Bouchez O."/>
            <person name="Roques C."/>
            <person name="Iampietro C."/>
            <person name="Lluch J."/>
            <person name="Castinel A."/>
            <person name="Donnadieu C."/>
            <person name="Desvignes T."/>
            <person name="Floi Bucao C."/>
            <person name="Jouanno E."/>
            <person name="Wen M."/>
            <person name="Mejri S."/>
            <person name="Dirks R."/>
            <person name="Jansen H."/>
            <person name="Henkel C."/>
            <person name="Chen W.J."/>
            <person name="Zahm M."/>
            <person name="Cabau C."/>
            <person name="Klopp C."/>
            <person name="Thompson A.W."/>
            <person name="Robinson-Rechavi M."/>
            <person name="Braasch I."/>
            <person name="Lecointre G."/>
            <person name="Bobe J."/>
            <person name="Postlethwait J.H."/>
            <person name="Berthelot C."/>
            <person name="Roest Crollius H."/>
            <person name="Guiguen Y."/>
        </authorList>
    </citation>
    <scope>NUCLEOTIDE SEQUENCE</scope>
    <source>
        <strain evidence="7">WJC10195</strain>
    </source>
</reference>
<keyword evidence="5" id="KW-0539">Nucleus</keyword>
<evidence type="ECO:0000256" key="1">
    <source>
        <dbReference type="ARBA" id="ARBA00004123"/>
    </source>
</evidence>
<dbReference type="PANTHER" id="PTHR46481">
    <property type="entry name" value="ZINC FINGER BED DOMAIN-CONTAINING PROTEIN 4"/>
    <property type="match status" value="1"/>
</dbReference>
<dbReference type="InterPro" id="IPR008906">
    <property type="entry name" value="HATC_C_dom"/>
</dbReference>
<dbReference type="SUPFAM" id="SSF53098">
    <property type="entry name" value="Ribonuclease H-like"/>
    <property type="match status" value="1"/>
</dbReference>
<evidence type="ECO:0000256" key="3">
    <source>
        <dbReference type="ARBA" id="ARBA00022771"/>
    </source>
</evidence>
<gene>
    <name evidence="7" type="ORF">SKAU_G00280460</name>
</gene>
<organism evidence="7 8">
    <name type="scientific">Synaphobranchus kaupii</name>
    <name type="common">Kaup's arrowtooth eel</name>
    <dbReference type="NCBI Taxonomy" id="118154"/>
    <lineage>
        <taxon>Eukaryota</taxon>
        <taxon>Metazoa</taxon>
        <taxon>Chordata</taxon>
        <taxon>Craniata</taxon>
        <taxon>Vertebrata</taxon>
        <taxon>Euteleostomi</taxon>
        <taxon>Actinopterygii</taxon>
        <taxon>Neopterygii</taxon>
        <taxon>Teleostei</taxon>
        <taxon>Anguilliformes</taxon>
        <taxon>Synaphobranchidae</taxon>
        <taxon>Synaphobranchus</taxon>
    </lineage>
</organism>
<dbReference type="Pfam" id="PF05699">
    <property type="entry name" value="Dimer_Tnp_hAT"/>
    <property type="match status" value="1"/>
</dbReference>
<dbReference type="OrthoDB" id="1607513at2759"/>
<keyword evidence="4" id="KW-0862">Zinc</keyword>
<comment type="caution">
    <text evidence="7">The sequence shown here is derived from an EMBL/GenBank/DDBJ whole genome shotgun (WGS) entry which is preliminary data.</text>
</comment>
<protein>
    <recommendedName>
        <fullName evidence="6">HAT C-terminal dimerisation domain-containing protein</fullName>
    </recommendedName>
</protein>
<dbReference type="EMBL" id="JAINUF010000011">
    <property type="protein sequence ID" value="KAJ8346645.1"/>
    <property type="molecule type" value="Genomic_DNA"/>
</dbReference>
<evidence type="ECO:0000256" key="2">
    <source>
        <dbReference type="ARBA" id="ARBA00022723"/>
    </source>
</evidence>
<evidence type="ECO:0000256" key="5">
    <source>
        <dbReference type="ARBA" id="ARBA00023242"/>
    </source>
</evidence>
<dbReference type="InterPro" id="IPR012337">
    <property type="entry name" value="RNaseH-like_sf"/>
</dbReference>
<name>A0A9Q1INX4_SYNKA</name>